<comment type="caution">
    <text evidence="1">The sequence shown here is derived from an EMBL/GenBank/DDBJ whole genome shotgun (WGS) entry which is preliminary data.</text>
</comment>
<evidence type="ECO:0000313" key="1">
    <source>
        <dbReference type="EMBL" id="GIO39274.1"/>
    </source>
</evidence>
<keyword evidence="2" id="KW-1185">Reference proteome</keyword>
<organism evidence="1 2">
    <name type="scientific">Paenibacillus antibioticophila</name>
    <dbReference type="NCBI Taxonomy" id="1274374"/>
    <lineage>
        <taxon>Bacteria</taxon>
        <taxon>Bacillati</taxon>
        <taxon>Bacillota</taxon>
        <taxon>Bacilli</taxon>
        <taxon>Bacillales</taxon>
        <taxon>Paenibacillaceae</taxon>
        <taxon>Paenibacillus</taxon>
    </lineage>
</organism>
<name>A0A919XUJ9_9BACL</name>
<dbReference type="AlphaFoldDB" id="A0A919XUJ9"/>
<gene>
    <name evidence="1" type="ORF">J41TS12_41350</name>
</gene>
<proteinExistence type="predicted"/>
<dbReference type="Proteomes" id="UP000681162">
    <property type="component" value="Unassembled WGS sequence"/>
</dbReference>
<protein>
    <submittedName>
        <fullName evidence="1">Uncharacterized protein</fullName>
    </submittedName>
</protein>
<sequence>MKIPALSDRGPVWLDTDLLLAVTTSEDKVYLLVREGLYEAPTSYKQWLTIVQSQQRELISVSRSAYVRPDLAIKFDKKMNTIVFDTKRGQQAIKVSRSNQRKIRGLF</sequence>
<reference evidence="1 2" key="1">
    <citation type="submission" date="2021-03" db="EMBL/GenBank/DDBJ databases">
        <title>Antimicrobial resistance genes in bacteria isolated from Japanese honey, and their potential for conferring macrolide and lincosamide resistance in the American foulbrood pathogen Paenibacillus larvae.</title>
        <authorList>
            <person name="Okamoto M."/>
            <person name="Kumagai M."/>
            <person name="Kanamori H."/>
            <person name="Takamatsu D."/>
        </authorList>
    </citation>
    <scope>NUCLEOTIDE SEQUENCE [LARGE SCALE GENOMIC DNA]</scope>
    <source>
        <strain evidence="1 2">J41TS12</strain>
    </source>
</reference>
<evidence type="ECO:0000313" key="2">
    <source>
        <dbReference type="Proteomes" id="UP000681162"/>
    </source>
</evidence>
<dbReference type="EMBL" id="BORR01000020">
    <property type="protein sequence ID" value="GIO39274.1"/>
    <property type="molecule type" value="Genomic_DNA"/>
</dbReference>
<accession>A0A919XUJ9</accession>